<reference evidence="3 4" key="1">
    <citation type="submission" date="2014-01" db="EMBL/GenBank/DDBJ databases">
        <title>Plasmidome dynamics in the species complex Clostridium novyi sensu lato converts strains of independent lineages into distinctly different pathogens.</title>
        <authorList>
            <person name="Skarin H."/>
            <person name="Segerman B."/>
        </authorList>
    </citation>
    <scope>NUCLEOTIDE SEQUENCE [LARGE SCALE GENOMIC DNA]</scope>
    <source>
        <strain evidence="3 4">4552</strain>
    </source>
</reference>
<dbReference type="AlphaFoldDB" id="A0A0A0IBN2"/>
<keyword evidence="1" id="KW-1005">Bacterial flagellum biogenesis</keyword>
<accession>A0A0A0IBN2</accession>
<proteinExistence type="predicted"/>
<keyword evidence="2" id="KW-0175">Coiled coil</keyword>
<dbReference type="GO" id="GO:0044780">
    <property type="term" value="P:bacterial-type flagellum assembly"/>
    <property type="evidence" value="ECO:0007669"/>
    <property type="project" value="InterPro"/>
</dbReference>
<evidence type="ECO:0000313" key="3">
    <source>
        <dbReference type="EMBL" id="KGM97010.1"/>
    </source>
</evidence>
<keyword evidence="3" id="KW-0969">Cilium</keyword>
<evidence type="ECO:0000256" key="2">
    <source>
        <dbReference type="SAM" id="Coils"/>
    </source>
</evidence>
<evidence type="ECO:0000313" key="4">
    <source>
        <dbReference type="Proteomes" id="UP000030012"/>
    </source>
</evidence>
<organism evidence="3 4">
    <name type="scientific">Clostridium novyi A str. 4552</name>
    <dbReference type="NCBI Taxonomy" id="1444289"/>
    <lineage>
        <taxon>Bacteria</taxon>
        <taxon>Bacillati</taxon>
        <taxon>Bacillota</taxon>
        <taxon>Clostridia</taxon>
        <taxon>Eubacteriales</taxon>
        <taxon>Clostridiaceae</taxon>
        <taxon>Clostridium</taxon>
    </lineage>
</organism>
<sequence length="145" mass="16840">MNKVEFIKGLLEVMKSQSIALNELLLVLEKQHEYIIKDDVFGMEAIVEDIQKSNQKVADIELKRRQFTNGLLEDKTLGKLIYELDNEELIDAFKKVRNTLEAIRLQKDTNDLLIKQGISLNNRILAFLNPDRQAKTYNGYGKMKR</sequence>
<evidence type="ECO:0000256" key="1">
    <source>
        <dbReference type="ARBA" id="ARBA00022795"/>
    </source>
</evidence>
<feature type="coiled-coil region" evidence="2">
    <location>
        <begin position="43"/>
        <end position="106"/>
    </location>
</feature>
<dbReference type="InterPro" id="IPR036679">
    <property type="entry name" value="FlgN-like_sf"/>
</dbReference>
<protein>
    <submittedName>
        <fullName evidence="3">Flagellar biosynthesis protein FlgN</fullName>
    </submittedName>
</protein>
<dbReference type="InterPro" id="IPR007809">
    <property type="entry name" value="FlgN-like"/>
</dbReference>
<keyword evidence="3" id="KW-0282">Flagellum</keyword>
<dbReference type="SUPFAM" id="SSF140566">
    <property type="entry name" value="FlgN-like"/>
    <property type="match status" value="1"/>
</dbReference>
<comment type="caution">
    <text evidence="3">The sequence shown here is derived from an EMBL/GenBank/DDBJ whole genome shotgun (WGS) entry which is preliminary data.</text>
</comment>
<dbReference type="OrthoDB" id="1755640at2"/>
<dbReference type="Proteomes" id="UP000030012">
    <property type="component" value="Unassembled WGS sequence"/>
</dbReference>
<keyword evidence="3" id="KW-0966">Cell projection</keyword>
<name>A0A0A0IBN2_CLONO</name>
<dbReference type="RefSeq" id="WP_039253970.1">
    <property type="nucleotide sequence ID" value="NZ_JENJ01000015.1"/>
</dbReference>
<gene>
    <name evidence="3" type="ORF">Z968_04710</name>
</gene>
<dbReference type="Pfam" id="PF05130">
    <property type="entry name" value="FlgN"/>
    <property type="match status" value="1"/>
</dbReference>
<dbReference type="EMBL" id="JENJ01000015">
    <property type="protein sequence ID" value="KGM97010.1"/>
    <property type="molecule type" value="Genomic_DNA"/>
</dbReference>
<dbReference type="Gene3D" id="1.20.58.300">
    <property type="entry name" value="FlgN-like"/>
    <property type="match status" value="1"/>
</dbReference>